<name>A0A0B6Z0D2_9EUPU</name>
<feature type="non-terminal residue" evidence="1">
    <location>
        <position position="88"/>
    </location>
</feature>
<accession>A0A0B6Z0D2</accession>
<sequence>STLLQKNYNINEFITTSNVRVKRRIAKKKRSIIEQDDTQDYIHTNDRIRHSKGSFIIVPKEEYHLWNTVFSDAIIVPVSQTVYSNLDE</sequence>
<feature type="non-terminal residue" evidence="1">
    <location>
        <position position="1"/>
    </location>
</feature>
<evidence type="ECO:0000313" key="1">
    <source>
        <dbReference type="EMBL" id="CEK61938.1"/>
    </source>
</evidence>
<dbReference type="AlphaFoldDB" id="A0A0B6Z0D2"/>
<organism evidence="1">
    <name type="scientific">Arion vulgaris</name>
    <dbReference type="NCBI Taxonomy" id="1028688"/>
    <lineage>
        <taxon>Eukaryota</taxon>
        <taxon>Metazoa</taxon>
        <taxon>Spiralia</taxon>
        <taxon>Lophotrochozoa</taxon>
        <taxon>Mollusca</taxon>
        <taxon>Gastropoda</taxon>
        <taxon>Heterobranchia</taxon>
        <taxon>Euthyneura</taxon>
        <taxon>Panpulmonata</taxon>
        <taxon>Eupulmonata</taxon>
        <taxon>Stylommatophora</taxon>
        <taxon>Helicina</taxon>
        <taxon>Arionoidea</taxon>
        <taxon>Arionidae</taxon>
        <taxon>Arion</taxon>
    </lineage>
</organism>
<dbReference type="EMBL" id="HACG01015073">
    <property type="protein sequence ID" value="CEK61938.1"/>
    <property type="molecule type" value="Transcribed_RNA"/>
</dbReference>
<reference evidence="1" key="1">
    <citation type="submission" date="2014-12" db="EMBL/GenBank/DDBJ databases">
        <title>Insight into the proteome of Arion vulgaris.</title>
        <authorList>
            <person name="Aradska J."/>
            <person name="Bulat T."/>
            <person name="Smidak R."/>
            <person name="Sarate P."/>
            <person name="Gangsoo J."/>
            <person name="Sialana F."/>
            <person name="Bilban M."/>
            <person name="Lubec G."/>
        </authorList>
    </citation>
    <scope>NUCLEOTIDE SEQUENCE</scope>
    <source>
        <tissue evidence="1">Skin</tissue>
    </source>
</reference>
<proteinExistence type="predicted"/>
<gene>
    <name evidence="1" type="primary">ORF43725</name>
</gene>
<protein>
    <submittedName>
        <fullName evidence="1">Uncharacterized protein</fullName>
    </submittedName>
</protein>